<evidence type="ECO:0000256" key="2">
    <source>
        <dbReference type="SAM" id="MobiDB-lite"/>
    </source>
</evidence>
<keyword evidence="7" id="KW-1185">Reference proteome</keyword>
<accession>A0AAD7FGG7</accession>
<feature type="domain" description="Peptidase A1" evidence="5">
    <location>
        <begin position="72"/>
        <end position="391"/>
    </location>
</feature>
<keyword evidence="3" id="KW-1133">Transmembrane helix</keyword>
<dbReference type="PRINTS" id="PR00792">
    <property type="entry name" value="PEPSIN"/>
</dbReference>
<feature type="compositionally biased region" description="Basic and acidic residues" evidence="2">
    <location>
        <begin position="532"/>
        <end position="544"/>
    </location>
</feature>
<dbReference type="PANTHER" id="PTHR47966:SF51">
    <property type="entry name" value="BETA-SITE APP-CLEAVING ENZYME, ISOFORM A-RELATED"/>
    <property type="match status" value="1"/>
</dbReference>
<evidence type="ECO:0000313" key="7">
    <source>
        <dbReference type="Proteomes" id="UP001221142"/>
    </source>
</evidence>
<evidence type="ECO:0000256" key="3">
    <source>
        <dbReference type="SAM" id="Phobius"/>
    </source>
</evidence>
<keyword evidence="3" id="KW-0812">Transmembrane</keyword>
<dbReference type="GO" id="GO:0004190">
    <property type="term" value="F:aspartic-type endopeptidase activity"/>
    <property type="evidence" value="ECO:0007669"/>
    <property type="project" value="InterPro"/>
</dbReference>
<keyword evidence="3" id="KW-0472">Membrane</keyword>
<keyword evidence="4" id="KW-0732">Signal</keyword>
<proteinExistence type="inferred from homology"/>
<feature type="signal peptide" evidence="4">
    <location>
        <begin position="1"/>
        <end position="21"/>
    </location>
</feature>
<dbReference type="EMBL" id="JARKIF010000019">
    <property type="protein sequence ID" value="KAJ7618801.1"/>
    <property type="molecule type" value="Genomic_DNA"/>
</dbReference>
<dbReference type="PROSITE" id="PS51767">
    <property type="entry name" value="PEPTIDASE_A1"/>
    <property type="match status" value="1"/>
</dbReference>
<feature type="chain" id="PRO_5041987295" evidence="4">
    <location>
        <begin position="22"/>
        <end position="559"/>
    </location>
</feature>
<evidence type="ECO:0000256" key="4">
    <source>
        <dbReference type="SAM" id="SignalP"/>
    </source>
</evidence>
<feature type="region of interest" description="Disordered" evidence="2">
    <location>
        <begin position="491"/>
        <end position="559"/>
    </location>
</feature>
<dbReference type="PANTHER" id="PTHR47966">
    <property type="entry name" value="BETA-SITE APP-CLEAVING ENZYME, ISOFORM A-RELATED"/>
    <property type="match status" value="1"/>
</dbReference>
<feature type="compositionally biased region" description="Low complexity" evidence="2">
    <location>
        <begin position="405"/>
        <end position="423"/>
    </location>
</feature>
<protein>
    <submittedName>
        <fullName evidence="6">Aspartic peptidase domain-containing protein</fullName>
    </submittedName>
</protein>
<gene>
    <name evidence="6" type="ORF">FB45DRAFT_1097717</name>
</gene>
<dbReference type="InterPro" id="IPR034164">
    <property type="entry name" value="Pepsin-like_dom"/>
</dbReference>
<reference evidence="6" key="1">
    <citation type="submission" date="2023-03" db="EMBL/GenBank/DDBJ databases">
        <title>Massive genome expansion in bonnet fungi (Mycena s.s.) driven by repeated elements and novel gene families across ecological guilds.</title>
        <authorList>
            <consortium name="Lawrence Berkeley National Laboratory"/>
            <person name="Harder C.B."/>
            <person name="Miyauchi S."/>
            <person name="Viragh M."/>
            <person name="Kuo A."/>
            <person name="Thoen E."/>
            <person name="Andreopoulos B."/>
            <person name="Lu D."/>
            <person name="Skrede I."/>
            <person name="Drula E."/>
            <person name="Henrissat B."/>
            <person name="Morin E."/>
            <person name="Kohler A."/>
            <person name="Barry K."/>
            <person name="LaButti K."/>
            <person name="Morin E."/>
            <person name="Salamov A."/>
            <person name="Lipzen A."/>
            <person name="Mereny Z."/>
            <person name="Hegedus B."/>
            <person name="Baldrian P."/>
            <person name="Stursova M."/>
            <person name="Weitz H."/>
            <person name="Taylor A."/>
            <person name="Grigoriev I.V."/>
            <person name="Nagy L.G."/>
            <person name="Martin F."/>
            <person name="Kauserud H."/>
        </authorList>
    </citation>
    <scope>NUCLEOTIDE SEQUENCE</scope>
    <source>
        <strain evidence="6">9284</strain>
    </source>
</reference>
<dbReference type="GO" id="GO:0006508">
    <property type="term" value="P:proteolysis"/>
    <property type="evidence" value="ECO:0007669"/>
    <property type="project" value="InterPro"/>
</dbReference>
<dbReference type="Pfam" id="PF00026">
    <property type="entry name" value="Asp"/>
    <property type="match status" value="1"/>
</dbReference>
<dbReference type="InterPro" id="IPR001461">
    <property type="entry name" value="Aspartic_peptidase_A1"/>
</dbReference>
<dbReference type="InterPro" id="IPR021109">
    <property type="entry name" value="Peptidase_aspartic_dom_sf"/>
</dbReference>
<dbReference type="Gene3D" id="2.40.70.10">
    <property type="entry name" value="Acid Proteases"/>
    <property type="match status" value="2"/>
</dbReference>
<dbReference type="Proteomes" id="UP001221142">
    <property type="component" value="Unassembled WGS sequence"/>
</dbReference>
<comment type="caution">
    <text evidence="6">The sequence shown here is derived from an EMBL/GenBank/DDBJ whole genome shotgun (WGS) entry which is preliminary data.</text>
</comment>
<feature type="region of interest" description="Disordered" evidence="2">
    <location>
        <begin position="399"/>
        <end position="428"/>
    </location>
</feature>
<dbReference type="SUPFAM" id="SSF50630">
    <property type="entry name" value="Acid proteases"/>
    <property type="match status" value="1"/>
</dbReference>
<organism evidence="6 7">
    <name type="scientific">Roridomyces roridus</name>
    <dbReference type="NCBI Taxonomy" id="1738132"/>
    <lineage>
        <taxon>Eukaryota</taxon>
        <taxon>Fungi</taxon>
        <taxon>Dikarya</taxon>
        <taxon>Basidiomycota</taxon>
        <taxon>Agaricomycotina</taxon>
        <taxon>Agaricomycetes</taxon>
        <taxon>Agaricomycetidae</taxon>
        <taxon>Agaricales</taxon>
        <taxon>Marasmiineae</taxon>
        <taxon>Mycenaceae</taxon>
        <taxon>Roridomyces</taxon>
    </lineage>
</organism>
<dbReference type="AlphaFoldDB" id="A0AAD7FGG7"/>
<feature type="transmembrane region" description="Helical" evidence="3">
    <location>
        <begin position="433"/>
        <end position="457"/>
    </location>
</feature>
<evidence type="ECO:0000256" key="1">
    <source>
        <dbReference type="ARBA" id="ARBA00007447"/>
    </source>
</evidence>
<comment type="similarity">
    <text evidence="1">Belongs to the peptidase A1 family.</text>
</comment>
<sequence>MRYKPLLYLLLGLANLLVGSATRHVALKRGKRGEAETERASWRAPYQRRGTTASSNLTVIGFADRFGQEEIYYTDVTIGTPPQHFVFKIATSFSDIWVQGIDCNPALCPSSELYNPSASSTSINQTSAQVTGQFTDAQGYIFTDTINLSTFSVANTEFFVVNTSSSPQIPGPLSGLLGLGFSAMVNTGIRVPFWEEIMETGQTEEPMFSFWLEPNGAVITSGEVPGGSLTFGGVDQSLFSGDIEYHPLSASANQWNVDITDNPSPEIIIQGQTFVVSQNQVASVLLEDHSISGPSDQISKIWNTIPGAKINATTNQFTFPCDSSLNMSISFGGRHWPINDADLNLGSTVIDNTICVSSISSSGTELWKLGVSFLKNVYTVCRQNPLAVGFAELSTLAGGKGVPNSTSSTLTSSSTSSTSSVSTQHNSTHKPNAGLIAGVAVGAIAVVLALALVATLLRRRSRKQLAIPQSGDTPLLPSTTQVDSGLVPVPFMLDQTGQQGGHHPGQKMQRAAAKLPSDSTPPAPVSVINDSVDEHAIMPQREDIPPEPTTSPPSYVAEA</sequence>
<dbReference type="CDD" id="cd05471">
    <property type="entry name" value="pepsin_like"/>
    <property type="match status" value="1"/>
</dbReference>
<name>A0AAD7FGG7_9AGAR</name>
<dbReference type="InterPro" id="IPR033121">
    <property type="entry name" value="PEPTIDASE_A1"/>
</dbReference>
<evidence type="ECO:0000259" key="5">
    <source>
        <dbReference type="PROSITE" id="PS51767"/>
    </source>
</evidence>
<evidence type="ECO:0000313" key="6">
    <source>
        <dbReference type="EMBL" id="KAJ7618801.1"/>
    </source>
</evidence>